<feature type="region of interest" description="Disordered" evidence="1">
    <location>
        <begin position="244"/>
        <end position="282"/>
    </location>
</feature>
<evidence type="ECO:0000256" key="1">
    <source>
        <dbReference type="SAM" id="MobiDB-lite"/>
    </source>
</evidence>
<evidence type="ECO:0000313" key="2">
    <source>
        <dbReference type="EMBL" id="GBP59537.1"/>
    </source>
</evidence>
<dbReference type="EMBL" id="BGZK01000764">
    <property type="protein sequence ID" value="GBP59537.1"/>
    <property type="molecule type" value="Genomic_DNA"/>
</dbReference>
<feature type="compositionally biased region" description="Polar residues" evidence="1">
    <location>
        <begin position="334"/>
        <end position="343"/>
    </location>
</feature>
<protein>
    <submittedName>
        <fullName evidence="2">Uncharacterized protein</fullName>
    </submittedName>
</protein>
<proteinExistence type="predicted"/>
<dbReference type="AlphaFoldDB" id="A0A4C1XB65"/>
<feature type="region of interest" description="Disordered" evidence="1">
    <location>
        <begin position="315"/>
        <end position="351"/>
    </location>
</feature>
<organism evidence="2 3">
    <name type="scientific">Eumeta variegata</name>
    <name type="common">Bagworm moth</name>
    <name type="synonym">Eumeta japonica</name>
    <dbReference type="NCBI Taxonomy" id="151549"/>
    <lineage>
        <taxon>Eukaryota</taxon>
        <taxon>Metazoa</taxon>
        <taxon>Ecdysozoa</taxon>
        <taxon>Arthropoda</taxon>
        <taxon>Hexapoda</taxon>
        <taxon>Insecta</taxon>
        <taxon>Pterygota</taxon>
        <taxon>Neoptera</taxon>
        <taxon>Endopterygota</taxon>
        <taxon>Lepidoptera</taxon>
        <taxon>Glossata</taxon>
        <taxon>Ditrysia</taxon>
        <taxon>Tineoidea</taxon>
        <taxon>Psychidae</taxon>
        <taxon>Oiketicinae</taxon>
        <taxon>Eumeta</taxon>
    </lineage>
</organism>
<reference evidence="2 3" key="1">
    <citation type="journal article" date="2019" name="Commun. Biol.">
        <title>The bagworm genome reveals a unique fibroin gene that provides high tensile strength.</title>
        <authorList>
            <person name="Kono N."/>
            <person name="Nakamura H."/>
            <person name="Ohtoshi R."/>
            <person name="Tomita M."/>
            <person name="Numata K."/>
            <person name="Arakawa K."/>
        </authorList>
    </citation>
    <scope>NUCLEOTIDE SEQUENCE [LARGE SCALE GENOMIC DNA]</scope>
</reference>
<sequence length="386" mass="43386">MPISITDEPTKPRTNSIGYDNITSNVNIVNNTETTHSSVSPTLLIDLSVSINDSINQGLREPSVQLRTTHGFHFPENDMSALKNQYVSSPSNQECLFSNIENANFNKTTAKVTNGLDKITSETHCEQNCFPESIMKQDGPSSLSSKSFTGSLNDIYTESTKGIQSPGLIRQRSYTVLEPSPQLIAHLEVQSLSKGVDVTSISMSESCSHLNSTVKKRRSWDLESAKVKWSSMARELNQKKIQNIAGYKSKQAKSTTKQTDSQNATKNIHNRGKESSEGQKKIPTKNNLMLMISNNNHQHTKEDSPYKFSTRTYKLPKRDEQKFSHKDEPKDKTLSVQNTTPLLKSSIDDPGTRVRELYEKVQKQQSMQMATLMEKQKESRNFKSSV</sequence>
<gene>
    <name evidence="2" type="ORF">EVAR_83256_1</name>
</gene>
<feature type="compositionally biased region" description="Basic and acidic residues" evidence="1">
    <location>
        <begin position="316"/>
        <end position="333"/>
    </location>
</feature>
<accession>A0A4C1XB65</accession>
<dbReference type="OrthoDB" id="10028852at2759"/>
<keyword evidence="3" id="KW-1185">Reference proteome</keyword>
<evidence type="ECO:0000313" key="3">
    <source>
        <dbReference type="Proteomes" id="UP000299102"/>
    </source>
</evidence>
<comment type="caution">
    <text evidence="2">The sequence shown here is derived from an EMBL/GenBank/DDBJ whole genome shotgun (WGS) entry which is preliminary data.</text>
</comment>
<feature type="compositionally biased region" description="Basic and acidic residues" evidence="1">
    <location>
        <begin position="271"/>
        <end position="280"/>
    </location>
</feature>
<name>A0A4C1XB65_EUMVA</name>
<feature type="compositionally biased region" description="Low complexity" evidence="1">
    <location>
        <begin position="248"/>
        <end position="262"/>
    </location>
</feature>
<dbReference type="Proteomes" id="UP000299102">
    <property type="component" value="Unassembled WGS sequence"/>
</dbReference>